<dbReference type="Proteomes" id="UP000823123">
    <property type="component" value="Unassembled WGS sequence"/>
</dbReference>
<accession>A0ABS1CAI0</accession>
<dbReference type="Pfam" id="PF08245">
    <property type="entry name" value="Mur_ligase_M"/>
    <property type="match status" value="1"/>
</dbReference>
<dbReference type="EMBL" id="JACVDA010000024">
    <property type="protein sequence ID" value="MBK1469101.1"/>
    <property type="molecule type" value="Genomic_DNA"/>
</dbReference>
<dbReference type="PANTHER" id="PTHR23135">
    <property type="entry name" value="MUR LIGASE FAMILY MEMBER"/>
    <property type="match status" value="1"/>
</dbReference>
<proteinExistence type="predicted"/>
<feature type="domain" description="Lipid II isoglutaminyl synthase (glutamine-hydrolyzing) subunit MurT C-terminal" evidence="3">
    <location>
        <begin position="318"/>
        <end position="382"/>
    </location>
</feature>
<sequence>MKDRFAIFCGKFVYYLGKKFTSCSSLPGKIALNIDKNLLKNIKKENNTIIFITGTNGKTSTTFYSYYTVKDLHNDVVTNLSGANMIQGVLTEILKKIEKKNFSNKLCVFEVDELTLPLLIKNGLIPNYVVITNLFDDQVDRYGSKEILAKTLRENLEKTDAKLIVNFEDPTLRIITDGIKNEVIYFGVQGEEKEVEKDNLIFKYLNYSSVGFFKAKDDEDFVDLKSYTLRECEDGKHCEVLSKEKTFKFEIKNREKFDIIYNRYNYVASFSLFMTLIRDGIVKCENPEEKISNVISLDVGNGRMENFKFLGKSTKLNLVKNKVGLELSLTEYAKETEKFDLVLALGNTPADGTDLNWIAEVDFKNFVENSLVDTIFITGNAFELVKEKLAKYLENNCLCKKIIFVSKDEFKEKLSKKTMFLAGFSELNDMRSFLENKNK</sequence>
<dbReference type="SUPFAM" id="SSF53623">
    <property type="entry name" value="MurD-like peptide ligases, catalytic domain"/>
    <property type="match status" value="1"/>
</dbReference>
<evidence type="ECO:0000256" key="1">
    <source>
        <dbReference type="ARBA" id="ARBA00004752"/>
    </source>
</evidence>
<evidence type="ECO:0000259" key="3">
    <source>
        <dbReference type="Pfam" id="PF08353"/>
    </source>
</evidence>
<name>A0ABS1CAI0_9FIRM</name>
<comment type="pathway">
    <text evidence="1">Cell wall biogenesis; peptidoglycan biosynthesis.</text>
</comment>
<dbReference type="Pfam" id="PF08353">
    <property type="entry name" value="MurT_C"/>
    <property type="match status" value="1"/>
</dbReference>
<dbReference type="InterPro" id="IPR036565">
    <property type="entry name" value="Mur-like_cat_sf"/>
</dbReference>
<dbReference type="PANTHER" id="PTHR23135:SF7">
    <property type="entry name" value="LIPID II ISOGLUTAMINYL SYNTHASE (GLUTAMINE-HYDROLYZING) SUBUNIT MURT"/>
    <property type="match status" value="1"/>
</dbReference>
<dbReference type="InterPro" id="IPR013221">
    <property type="entry name" value="Mur_ligase_cen"/>
</dbReference>
<evidence type="ECO:0000313" key="5">
    <source>
        <dbReference type="Proteomes" id="UP000823123"/>
    </source>
</evidence>
<keyword evidence="5" id="KW-1185">Reference proteome</keyword>
<organism evidence="4 5">
    <name type="scientific">Parvimonas parva</name>
    <dbReference type="NCBI Taxonomy" id="2769485"/>
    <lineage>
        <taxon>Bacteria</taxon>
        <taxon>Bacillati</taxon>
        <taxon>Bacillota</taxon>
        <taxon>Tissierellia</taxon>
        <taxon>Tissierellales</taxon>
        <taxon>Peptoniphilaceae</taxon>
        <taxon>Parvimonas</taxon>
    </lineage>
</organism>
<gene>
    <name evidence="4" type="ORF">IBJ83_07345</name>
</gene>
<comment type="caution">
    <text evidence="4">The sequence shown here is derived from an EMBL/GenBank/DDBJ whole genome shotgun (WGS) entry which is preliminary data.</text>
</comment>
<reference evidence="4 5" key="1">
    <citation type="submission" date="2020-09" db="EMBL/GenBank/DDBJ databases">
        <title>Parvimonas S3374 sp. nov.</title>
        <authorList>
            <person name="Buhl M."/>
        </authorList>
    </citation>
    <scope>NUCLEOTIDE SEQUENCE [LARGE SCALE GENOMIC DNA]</scope>
    <source>
        <strain evidence="4 5">S3374</strain>
    </source>
</reference>
<dbReference type="RefSeq" id="WP_201275947.1">
    <property type="nucleotide sequence ID" value="NZ_JACVDA010000024.1"/>
</dbReference>
<feature type="domain" description="Mur ligase central" evidence="2">
    <location>
        <begin position="52"/>
        <end position="207"/>
    </location>
</feature>
<protein>
    <submittedName>
        <fullName evidence="4">DUF1727 domain-containing protein</fullName>
    </submittedName>
</protein>
<dbReference type="Gene3D" id="3.40.1190.10">
    <property type="entry name" value="Mur-like, catalytic domain"/>
    <property type="match status" value="1"/>
</dbReference>
<dbReference type="InterPro" id="IPR013564">
    <property type="entry name" value="MurT_C"/>
</dbReference>
<evidence type="ECO:0000259" key="2">
    <source>
        <dbReference type="Pfam" id="PF08245"/>
    </source>
</evidence>
<evidence type="ECO:0000313" key="4">
    <source>
        <dbReference type="EMBL" id="MBK1469101.1"/>
    </source>
</evidence>